<dbReference type="InterPro" id="IPR036397">
    <property type="entry name" value="RNaseH_sf"/>
</dbReference>
<dbReference type="EMBL" id="JABBGK010000008">
    <property type="protein sequence ID" value="NML76791.1"/>
    <property type="molecule type" value="Genomic_DNA"/>
</dbReference>
<keyword evidence="2" id="KW-1185">Reference proteome</keyword>
<protein>
    <submittedName>
        <fullName evidence="1">Transposase family protein</fullName>
    </submittedName>
</protein>
<dbReference type="Gene3D" id="3.30.420.10">
    <property type="entry name" value="Ribonuclease H-like superfamily/Ribonuclease H"/>
    <property type="match status" value="1"/>
</dbReference>
<gene>
    <name evidence="1" type="ORF">HHL25_21870</name>
</gene>
<dbReference type="AlphaFoldDB" id="A0A7Y0B0A6"/>
<comment type="caution">
    <text evidence="1">The sequence shown here is derived from an EMBL/GenBank/DDBJ whole genome shotgun (WGS) entry which is preliminary data.</text>
</comment>
<reference evidence="1 2" key="1">
    <citation type="submission" date="2020-04" db="EMBL/GenBank/DDBJ databases">
        <title>Rhizobium sp. S-51 isolated from soil.</title>
        <authorList>
            <person name="Dahal R.H."/>
        </authorList>
    </citation>
    <scope>NUCLEOTIDE SEQUENCE [LARGE SCALE GENOMIC DNA]</scope>
    <source>
        <strain evidence="1 2">S-51</strain>
    </source>
</reference>
<dbReference type="InterPro" id="IPR012337">
    <property type="entry name" value="RNaseH-like_sf"/>
</dbReference>
<dbReference type="SUPFAM" id="SSF53098">
    <property type="entry name" value="Ribonuclease H-like"/>
    <property type="match status" value="1"/>
</dbReference>
<sequence length="151" mass="17415">MLPGIATISSGRIRKARLTIGPKAKGVFPFFPRAAIACYAWLGTTLTRIMTDNNSCYRSKAFAEARRTLDIRRVKTRPDNAKTTGMAGRFIEAALREWHRPYAYLAFERRAVERPIWPYQYKWHLPYGGLNSKPSIRRVGLNRHNLLRLHS</sequence>
<name>A0A7Y0B0A6_9HYPH</name>
<organism evidence="1 2">
    <name type="scientific">Rhizobium terricola</name>
    <dbReference type="NCBI Taxonomy" id="2728849"/>
    <lineage>
        <taxon>Bacteria</taxon>
        <taxon>Pseudomonadati</taxon>
        <taxon>Pseudomonadota</taxon>
        <taxon>Alphaproteobacteria</taxon>
        <taxon>Hyphomicrobiales</taxon>
        <taxon>Rhizobiaceae</taxon>
        <taxon>Rhizobium/Agrobacterium group</taxon>
        <taxon>Rhizobium</taxon>
    </lineage>
</organism>
<dbReference type="Proteomes" id="UP000541470">
    <property type="component" value="Unassembled WGS sequence"/>
</dbReference>
<evidence type="ECO:0000313" key="1">
    <source>
        <dbReference type="EMBL" id="NML76791.1"/>
    </source>
</evidence>
<dbReference type="RefSeq" id="WP_169595356.1">
    <property type="nucleotide sequence ID" value="NZ_JABBGK010000008.1"/>
</dbReference>
<proteinExistence type="predicted"/>
<dbReference type="GO" id="GO:0003676">
    <property type="term" value="F:nucleic acid binding"/>
    <property type="evidence" value="ECO:0007669"/>
    <property type="project" value="InterPro"/>
</dbReference>
<evidence type="ECO:0000313" key="2">
    <source>
        <dbReference type="Proteomes" id="UP000541470"/>
    </source>
</evidence>
<accession>A0A7Y0B0A6</accession>